<evidence type="ECO:0000313" key="2">
    <source>
        <dbReference type="EMBL" id="AUO44706.1"/>
    </source>
</evidence>
<sequence length="80" mass="9164">MRGNRFIGAVVLAFSLLAIVWGVSTFLAMIVAVLISLLFQTDSNWVFIWVGFPLSWIFALYWVVTRWDYVKSFISGRGGW</sequence>
<evidence type="ECO:0000313" key="3">
    <source>
        <dbReference type="Proteomes" id="UP000235315"/>
    </source>
</evidence>
<proteinExistence type="predicted"/>
<feature type="transmembrane region" description="Helical" evidence="1">
    <location>
        <begin position="7"/>
        <end position="39"/>
    </location>
</feature>
<feature type="transmembrane region" description="Helical" evidence="1">
    <location>
        <begin position="45"/>
        <end position="64"/>
    </location>
</feature>
<dbReference type="Proteomes" id="UP000235315">
    <property type="component" value="Chromosome"/>
</dbReference>
<keyword evidence="1" id="KW-0472">Membrane</keyword>
<accession>A0ABM6QW93</accession>
<protein>
    <submittedName>
        <fullName evidence="2">Uncharacterized protein</fullName>
    </submittedName>
</protein>
<evidence type="ECO:0000256" key="1">
    <source>
        <dbReference type="SAM" id="Phobius"/>
    </source>
</evidence>
<reference evidence="2 3" key="1">
    <citation type="submission" date="2018-01" db="EMBL/GenBank/DDBJ databases">
        <title>Tropical forage species Digitaria eriantha prevents oxidative stress under low temperature conditions by the incorporation of polyhydroxybutyrate-producing endophytic bacteria.</title>
        <authorList>
            <person name="Stritzler M."/>
            <person name="Ayub N."/>
        </authorList>
    </citation>
    <scope>NUCLEOTIDE SEQUENCE [LARGE SCALE GENOMIC DNA]</scope>
    <source>
        <strain evidence="2 3">FR1</strain>
    </source>
</reference>
<dbReference type="EMBL" id="CP025738">
    <property type="protein sequence ID" value="AUO44706.1"/>
    <property type="molecule type" value="Genomic_DNA"/>
</dbReference>
<keyword evidence="3" id="KW-1185">Reference proteome</keyword>
<keyword evidence="1" id="KW-1133">Transmembrane helix</keyword>
<name>A0ABM6QW93_PSEO1</name>
<keyword evidence="1" id="KW-0812">Transmembrane</keyword>
<organism evidence="2 3">
    <name type="scientific">Pseudomonas ogarae (strain DSM 112162 / CECT 30235 / F113)</name>
    <dbReference type="NCBI Taxonomy" id="1114970"/>
    <lineage>
        <taxon>Bacteria</taxon>
        <taxon>Pseudomonadati</taxon>
        <taxon>Pseudomonadota</taxon>
        <taxon>Gammaproteobacteria</taxon>
        <taxon>Pseudomonadales</taxon>
        <taxon>Pseudomonadaceae</taxon>
        <taxon>Pseudomonas</taxon>
    </lineage>
</organism>
<gene>
    <name evidence="2" type="ORF">C1C98_04270</name>
</gene>